<dbReference type="SUPFAM" id="SSF54427">
    <property type="entry name" value="NTF2-like"/>
    <property type="match status" value="1"/>
</dbReference>
<accession>A0AA35NML6</accession>
<evidence type="ECO:0000313" key="7">
    <source>
        <dbReference type="Proteomes" id="UP001162087"/>
    </source>
</evidence>
<protein>
    <recommendedName>
        <fullName evidence="8">BRE5-like protein</fullName>
    </recommendedName>
</protein>
<dbReference type="InterPro" id="IPR032710">
    <property type="entry name" value="NTF2-like_dom_sf"/>
</dbReference>
<dbReference type="Pfam" id="PF02136">
    <property type="entry name" value="NTF2"/>
    <property type="match status" value="1"/>
</dbReference>
<organism evidence="6 7">
    <name type="scientific">Saccharomyces kudriavzevii (strain ATCC MYA-4449 / AS 2.2408 / CBS 8840 / NBRC 1802 / NCYC 2889)</name>
    <name type="common">Yeast</name>
    <dbReference type="NCBI Taxonomy" id="226230"/>
    <lineage>
        <taxon>Eukaryota</taxon>
        <taxon>Fungi</taxon>
        <taxon>Dikarya</taxon>
        <taxon>Ascomycota</taxon>
        <taxon>Saccharomycotina</taxon>
        <taxon>Saccharomycetes</taxon>
        <taxon>Saccharomycetales</taxon>
        <taxon>Saccharomycetaceae</taxon>
        <taxon>Saccharomyces</taxon>
    </lineage>
</organism>
<feature type="compositionally biased region" description="Basic and acidic residues" evidence="3">
    <location>
        <begin position="263"/>
        <end position="283"/>
    </location>
</feature>
<dbReference type="Proteomes" id="UP001162087">
    <property type="component" value="Chromosome 14"/>
</dbReference>
<keyword evidence="1 2" id="KW-0694">RNA-binding</keyword>
<dbReference type="GO" id="GO:0005829">
    <property type="term" value="C:cytosol"/>
    <property type="evidence" value="ECO:0007669"/>
    <property type="project" value="TreeGrafter"/>
</dbReference>
<sequence length="516" mass="57725">MGVTVQDICFAFLQNYYERMRTDPSKLAYFYANTAELTHTNYQSKSTNEKDDVLPTVKVTGRENINKFFSRNENKVQGLKLKLDTIDFQYTGHLHKSILIIATGEMFWTGTPVYKFCQTFILLPSSNGSTFDITNDIIRFIPSPFKPYVPTEDSLSQPEEEKSASPVESGKIRQDSRVEKEKEKEKTPEITKPKAKRETVKEAIEQSEPSTQEGTTNADRSQSLAIPAAKESKTRTEIVPSDTKANHKQAEPTIQEPENVAKPNEKPLKTEKKTAPIKAKEDSVETISAVGKPPLLNGKSVSEETTTPESVKEAGTECKAIEPNVSESEESNGGAPTVSPSLEPVANPPRMTWASKLMNENSDRISKSSTTVEYVRPETVTKKPTERKFEMGNRKDNVSGNSKNKKKPVFSTVNKDGFYPIYIRGTNGLREEKLRSALEKDFGKVMRITAADNFAVADFETQKSQIDALEKKKKLIDGIEVCLERKTVKKPTGNNPTGVFTNGTRSHRKQPLKRKD</sequence>
<feature type="domain" description="RRM" evidence="4">
    <location>
        <begin position="419"/>
        <end position="495"/>
    </location>
</feature>
<feature type="compositionally biased region" description="Polar residues" evidence="3">
    <location>
        <begin position="492"/>
        <end position="504"/>
    </location>
</feature>
<evidence type="ECO:0000256" key="2">
    <source>
        <dbReference type="PROSITE-ProRule" id="PRU00176"/>
    </source>
</evidence>
<dbReference type="EMBL" id="OX365909">
    <property type="protein sequence ID" value="CAI4050549.1"/>
    <property type="molecule type" value="Genomic_DNA"/>
</dbReference>
<dbReference type="PANTHER" id="PTHR10693:SF20">
    <property type="entry name" value="AT27578P"/>
    <property type="match status" value="1"/>
</dbReference>
<keyword evidence="7" id="KW-1185">Reference proteome</keyword>
<evidence type="ECO:0000313" key="6">
    <source>
        <dbReference type="EMBL" id="CAI4050549.1"/>
    </source>
</evidence>
<dbReference type="RefSeq" id="XP_056084842.1">
    <property type="nucleotide sequence ID" value="XM_056230977.1"/>
</dbReference>
<reference evidence="6" key="1">
    <citation type="submission" date="2022-10" db="EMBL/GenBank/DDBJ databases">
        <authorList>
            <person name="Byrne P K."/>
        </authorList>
    </citation>
    <scope>NUCLEOTIDE SEQUENCE</scope>
    <source>
        <strain evidence="6">IFO1802</strain>
    </source>
</reference>
<feature type="compositionally biased region" description="Basic and acidic residues" evidence="3">
    <location>
        <begin position="310"/>
        <end position="320"/>
    </location>
</feature>
<dbReference type="PANTHER" id="PTHR10693">
    <property type="entry name" value="RAS GTPASE-ACTIVATING PROTEIN-BINDING PROTEIN"/>
    <property type="match status" value="1"/>
</dbReference>
<feature type="compositionally biased region" description="Basic and acidic residues" evidence="3">
    <location>
        <begin position="375"/>
        <end position="397"/>
    </location>
</feature>
<dbReference type="Gene3D" id="3.10.450.50">
    <property type="match status" value="1"/>
</dbReference>
<feature type="compositionally biased region" description="Basic residues" evidence="3">
    <location>
        <begin position="505"/>
        <end position="516"/>
    </location>
</feature>
<feature type="compositionally biased region" description="Polar residues" evidence="3">
    <location>
        <begin position="207"/>
        <end position="224"/>
    </location>
</feature>
<evidence type="ECO:0000256" key="1">
    <source>
        <dbReference type="ARBA" id="ARBA00022884"/>
    </source>
</evidence>
<evidence type="ECO:0000259" key="5">
    <source>
        <dbReference type="PROSITE" id="PS50177"/>
    </source>
</evidence>
<gene>
    <name evidence="6" type="primary">SKDI14G3730</name>
    <name evidence="6" type="ORF">SKDI_14G3730</name>
</gene>
<evidence type="ECO:0000256" key="3">
    <source>
        <dbReference type="SAM" id="MobiDB-lite"/>
    </source>
</evidence>
<feature type="region of interest" description="Disordered" evidence="3">
    <location>
        <begin position="149"/>
        <end position="410"/>
    </location>
</feature>
<dbReference type="GeneID" id="80926847"/>
<dbReference type="CDD" id="cd00780">
    <property type="entry name" value="NTF2"/>
    <property type="match status" value="1"/>
</dbReference>
<dbReference type="PROSITE" id="PS50102">
    <property type="entry name" value="RRM"/>
    <property type="match status" value="1"/>
</dbReference>
<proteinExistence type="predicted"/>
<dbReference type="InterPro" id="IPR018222">
    <property type="entry name" value="Nuclear_transport_factor_2_euk"/>
</dbReference>
<dbReference type="GO" id="GO:1990904">
    <property type="term" value="C:ribonucleoprotein complex"/>
    <property type="evidence" value="ECO:0007669"/>
    <property type="project" value="TreeGrafter"/>
</dbReference>
<dbReference type="GO" id="GO:0034517">
    <property type="term" value="P:ribophagy"/>
    <property type="evidence" value="ECO:0007669"/>
    <property type="project" value="TreeGrafter"/>
</dbReference>
<dbReference type="InterPro" id="IPR000504">
    <property type="entry name" value="RRM_dom"/>
</dbReference>
<feature type="region of interest" description="Disordered" evidence="3">
    <location>
        <begin position="487"/>
        <end position="516"/>
    </location>
</feature>
<dbReference type="InterPro" id="IPR039539">
    <property type="entry name" value="Ras_GTPase_bind_prot"/>
</dbReference>
<dbReference type="InterPro" id="IPR002075">
    <property type="entry name" value="NTF2_dom"/>
</dbReference>
<feature type="compositionally biased region" description="Basic and acidic residues" evidence="3">
    <location>
        <begin position="170"/>
        <end position="204"/>
    </location>
</feature>
<feature type="domain" description="NTF2" evidence="5">
    <location>
        <begin position="8"/>
        <end position="140"/>
    </location>
</feature>
<dbReference type="GO" id="GO:0003729">
    <property type="term" value="F:mRNA binding"/>
    <property type="evidence" value="ECO:0007669"/>
    <property type="project" value="TreeGrafter"/>
</dbReference>
<evidence type="ECO:0008006" key="8">
    <source>
        <dbReference type="Google" id="ProtNLM"/>
    </source>
</evidence>
<evidence type="ECO:0000259" key="4">
    <source>
        <dbReference type="PROSITE" id="PS50102"/>
    </source>
</evidence>
<dbReference type="GO" id="GO:1990861">
    <property type="term" value="C:Ubp3-Bre5 deubiquitination complex"/>
    <property type="evidence" value="ECO:0007669"/>
    <property type="project" value="TreeGrafter"/>
</dbReference>
<dbReference type="PROSITE" id="PS50177">
    <property type="entry name" value="NTF2_DOMAIN"/>
    <property type="match status" value="1"/>
</dbReference>
<feature type="compositionally biased region" description="Polar residues" evidence="3">
    <location>
        <begin position="299"/>
        <end position="309"/>
    </location>
</feature>
<name>A0AA35NML6_SACK1</name>
<dbReference type="GO" id="GO:0016579">
    <property type="term" value="P:protein deubiquitination"/>
    <property type="evidence" value="ECO:0007669"/>
    <property type="project" value="TreeGrafter"/>
</dbReference>
<dbReference type="FunFam" id="3.10.450.50:FF:000017">
    <property type="entry name" value="UBP3-associated protein BRE5"/>
    <property type="match status" value="1"/>
</dbReference>
<dbReference type="AlphaFoldDB" id="A0AA35NML6"/>